<proteinExistence type="predicted"/>
<organism evidence="1 2">
    <name type="scientific">Bowmanella dokdonensis</name>
    <dbReference type="NCBI Taxonomy" id="751969"/>
    <lineage>
        <taxon>Bacteria</taxon>
        <taxon>Pseudomonadati</taxon>
        <taxon>Pseudomonadota</taxon>
        <taxon>Gammaproteobacteria</taxon>
        <taxon>Alteromonadales</taxon>
        <taxon>Alteromonadaceae</taxon>
        <taxon>Bowmanella</taxon>
    </lineage>
</organism>
<name>A0A939DL23_9ALTE</name>
<dbReference type="EMBL" id="JAFKCV010000001">
    <property type="protein sequence ID" value="MBN7824140.1"/>
    <property type="molecule type" value="Genomic_DNA"/>
</dbReference>
<accession>A0A939DL23</accession>
<protein>
    <submittedName>
        <fullName evidence="1">Uncharacterized protein</fullName>
    </submittedName>
</protein>
<comment type="caution">
    <text evidence="1">The sequence shown here is derived from an EMBL/GenBank/DDBJ whole genome shotgun (WGS) entry which is preliminary data.</text>
</comment>
<evidence type="ECO:0000313" key="2">
    <source>
        <dbReference type="Proteomes" id="UP000664654"/>
    </source>
</evidence>
<gene>
    <name evidence="1" type="ORF">J0A66_02770</name>
</gene>
<sequence length="126" mass="13983">MFEHGAFKLKVEGRVLHTFPEGSFNQPGLVKYRQAVLDEVAGLSGWVLFEHPRNIAAVTNDALTELIDTYRQAQFKGCLGVACEVGAPFDSIISARLDDSIEMPVCFSQDEEQLRDFVSQLLSASF</sequence>
<reference evidence="1" key="1">
    <citation type="submission" date="2021-03" db="EMBL/GenBank/DDBJ databases">
        <title>novel species isolated from a fishpond in China.</title>
        <authorList>
            <person name="Lu H."/>
            <person name="Cai Z."/>
        </authorList>
    </citation>
    <scope>NUCLEOTIDE SEQUENCE</scope>
    <source>
        <strain evidence="1">JCM 30855</strain>
    </source>
</reference>
<dbReference type="RefSeq" id="WP_206572232.1">
    <property type="nucleotide sequence ID" value="NZ_JAFKCV010000001.1"/>
</dbReference>
<evidence type="ECO:0000313" key="1">
    <source>
        <dbReference type="EMBL" id="MBN7824140.1"/>
    </source>
</evidence>
<keyword evidence="2" id="KW-1185">Reference proteome</keyword>
<dbReference type="Proteomes" id="UP000664654">
    <property type="component" value="Unassembled WGS sequence"/>
</dbReference>
<dbReference type="AlphaFoldDB" id="A0A939DL23"/>